<dbReference type="Pfam" id="PF00560">
    <property type="entry name" value="LRR_1"/>
    <property type="match status" value="2"/>
</dbReference>
<organism evidence="9 10">
    <name type="scientific">Rhamnella rubrinervis</name>
    <dbReference type="NCBI Taxonomy" id="2594499"/>
    <lineage>
        <taxon>Eukaryota</taxon>
        <taxon>Viridiplantae</taxon>
        <taxon>Streptophyta</taxon>
        <taxon>Embryophyta</taxon>
        <taxon>Tracheophyta</taxon>
        <taxon>Spermatophyta</taxon>
        <taxon>Magnoliopsida</taxon>
        <taxon>eudicotyledons</taxon>
        <taxon>Gunneridae</taxon>
        <taxon>Pentapetalae</taxon>
        <taxon>rosids</taxon>
        <taxon>fabids</taxon>
        <taxon>Rosales</taxon>
        <taxon>Rhamnaceae</taxon>
        <taxon>rhamnoid group</taxon>
        <taxon>Rhamneae</taxon>
        <taxon>Rhamnella</taxon>
    </lineage>
</organism>
<keyword evidence="7" id="KW-0325">Glycoprotein</keyword>
<evidence type="ECO:0000256" key="3">
    <source>
        <dbReference type="ARBA" id="ARBA00022729"/>
    </source>
</evidence>
<gene>
    <name evidence="9" type="ORF">FNV43_RR20854</name>
</gene>
<comment type="subcellular location">
    <subcellularLocation>
        <location evidence="1">Membrane</location>
        <topology evidence="1">Single-pass type I membrane protein</topology>
    </subcellularLocation>
</comment>
<dbReference type="PANTHER" id="PTHR48063">
    <property type="entry name" value="LRR RECEPTOR-LIKE KINASE"/>
    <property type="match status" value="1"/>
</dbReference>
<evidence type="ECO:0000313" key="9">
    <source>
        <dbReference type="EMBL" id="KAF3438098.1"/>
    </source>
</evidence>
<comment type="caution">
    <text evidence="9">The sequence shown here is derived from an EMBL/GenBank/DDBJ whole genome shotgun (WGS) entry which is preliminary data.</text>
</comment>
<keyword evidence="10" id="KW-1185">Reference proteome</keyword>
<keyword evidence="5 8" id="KW-0472">Membrane</keyword>
<evidence type="ECO:0000256" key="2">
    <source>
        <dbReference type="ARBA" id="ARBA00022692"/>
    </source>
</evidence>
<protein>
    <submittedName>
        <fullName evidence="9">Uncharacterized protein</fullName>
    </submittedName>
</protein>
<keyword evidence="6" id="KW-0675">Receptor</keyword>
<evidence type="ECO:0000256" key="7">
    <source>
        <dbReference type="ARBA" id="ARBA00023180"/>
    </source>
</evidence>
<dbReference type="PRINTS" id="PR00019">
    <property type="entry name" value="LEURICHRPT"/>
</dbReference>
<feature type="transmembrane region" description="Helical" evidence="8">
    <location>
        <begin position="98"/>
        <end position="119"/>
    </location>
</feature>
<dbReference type="Proteomes" id="UP000796880">
    <property type="component" value="Unassembled WGS sequence"/>
</dbReference>
<name>A0A8K0DZK0_9ROSA</name>
<accession>A0A8K0DZK0</accession>
<proteinExistence type="predicted"/>
<dbReference type="InterPro" id="IPR032675">
    <property type="entry name" value="LRR_dom_sf"/>
</dbReference>
<evidence type="ECO:0000256" key="5">
    <source>
        <dbReference type="ARBA" id="ARBA00023136"/>
    </source>
</evidence>
<evidence type="ECO:0000256" key="8">
    <source>
        <dbReference type="SAM" id="Phobius"/>
    </source>
</evidence>
<sequence length="145" mass="15907">MGDMTWLESLDLSENQLSGEIPPSMSRLTFLSVLNLSYNKFTGPIPTSTQLQSFNESSFIGNQLCGPPLQQNCSAKSDQGTPPAGSKKGQRVWLLKDGYFYLGLGLGFALGFWCVLGSLLTNMPWSFAICGHLDRIVLKIYGAMF</sequence>
<dbReference type="OrthoDB" id="1747084at2759"/>
<dbReference type="SUPFAM" id="SSF52058">
    <property type="entry name" value="L domain-like"/>
    <property type="match status" value="1"/>
</dbReference>
<dbReference type="InterPro" id="IPR001611">
    <property type="entry name" value="Leu-rich_rpt"/>
</dbReference>
<dbReference type="GO" id="GO:0016020">
    <property type="term" value="C:membrane"/>
    <property type="evidence" value="ECO:0007669"/>
    <property type="project" value="UniProtKB-SubCell"/>
</dbReference>
<dbReference type="InterPro" id="IPR046956">
    <property type="entry name" value="RLP23-like"/>
</dbReference>
<dbReference type="Gene3D" id="3.80.10.10">
    <property type="entry name" value="Ribonuclease Inhibitor"/>
    <property type="match status" value="1"/>
</dbReference>
<evidence type="ECO:0000313" key="10">
    <source>
        <dbReference type="Proteomes" id="UP000796880"/>
    </source>
</evidence>
<evidence type="ECO:0000256" key="4">
    <source>
        <dbReference type="ARBA" id="ARBA00022989"/>
    </source>
</evidence>
<dbReference type="AlphaFoldDB" id="A0A8K0DZK0"/>
<reference evidence="9" key="1">
    <citation type="submission" date="2020-03" db="EMBL/GenBank/DDBJ databases">
        <title>A high-quality chromosome-level genome assembly of a woody plant with both climbing and erect habits, Rhamnella rubrinervis.</title>
        <authorList>
            <person name="Lu Z."/>
            <person name="Yang Y."/>
            <person name="Zhu X."/>
            <person name="Sun Y."/>
        </authorList>
    </citation>
    <scope>NUCLEOTIDE SEQUENCE</scope>
    <source>
        <strain evidence="9">BYM</strain>
        <tissue evidence="9">Leaf</tissue>
    </source>
</reference>
<keyword evidence="3" id="KW-0732">Signal</keyword>
<keyword evidence="2 8" id="KW-0812">Transmembrane</keyword>
<dbReference type="PANTHER" id="PTHR48063:SF98">
    <property type="entry name" value="LRR RECEPTOR-LIKE SERINE_THREONINE-PROTEIN KINASE FLS2"/>
    <property type="match status" value="1"/>
</dbReference>
<keyword evidence="4 8" id="KW-1133">Transmembrane helix</keyword>
<dbReference type="EMBL" id="VOIH02000009">
    <property type="protein sequence ID" value="KAF3438098.1"/>
    <property type="molecule type" value="Genomic_DNA"/>
</dbReference>
<evidence type="ECO:0000256" key="1">
    <source>
        <dbReference type="ARBA" id="ARBA00004479"/>
    </source>
</evidence>
<evidence type="ECO:0000256" key="6">
    <source>
        <dbReference type="ARBA" id="ARBA00023170"/>
    </source>
</evidence>